<dbReference type="PRINTS" id="PR00038">
    <property type="entry name" value="HTHLUXR"/>
</dbReference>
<proteinExistence type="predicted"/>
<dbReference type="Gene3D" id="1.10.10.10">
    <property type="entry name" value="Winged helix-like DNA-binding domain superfamily/Winged helix DNA-binding domain"/>
    <property type="match status" value="1"/>
</dbReference>
<dbReference type="Gene3D" id="3.40.50.2300">
    <property type="match status" value="1"/>
</dbReference>
<dbReference type="InterPro" id="IPR011006">
    <property type="entry name" value="CheY-like_superfamily"/>
</dbReference>
<dbReference type="PROSITE" id="PS50110">
    <property type="entry name" value="RESPONSE_REGULATORY"/>
    <property type="match status" value="1"/>
</dbReference>
<dbReference type="Pfam" id="PF00196">
    <property type="entry name" value="GerE"/>
    <property type="match status" value="1"/>
</dbReference>
<keyword evidence="2" id="KW-0597">Phosphoprotein</keyword>
<organism evidence="5 6">
    <name type="scientific">Aliivibrio finisterrensis</name>
    <dbReference type="NCBI Taxonomy" id="511998"/>
    <lineage>
        <taxon>Bacteria</taxon>
        <taxon>Pseudomonadati</taxon>
        <taxon>Pseudomonadota</taxon>
        <taxon>Gammaproteobacteria</taxon>
        <taxon>Vibrionales</taxon>
        <taxon>Vibrionaceae</taxon>
        <taxon>Aliivibrio</taxon>
    </lineage>
</organism>
<dbReference type="InterPro" id="IPR016032">
    <property type="entry name" value="Sig_transdc_resp-reg_C-effctor"/>
</dbReference>
<reference evidence="5 6" key="1">
    <citation type="submission" date="2019-09" db="EMBL/GenBank/DDBJ databases">
        <title>Genome of Aliivibrio finisterrensis LMG 23869 (type strain).</title>
        <authorList>
            <person name="Bowman J.P."/>
        </authorList>
    </citation>
    <scope>NUCLEOTIDE SEQUENCE [LARGE SCALE GENOMIC DNA]</scope>
    <source>
        <strain evidence="5 6">LMG 23869</strain>
    </source>
</reference>
<feature type="modified residue" description="4-aspartylphosphate" evidence="2">
    <location>
        <position position="52"/>
    </location>
</feature>
<evidence type="ECO:0000313" key="5">
    <source>
        <dbReference type="EMBL" id="KAB2823590.1"/>
    </source>
</evidence>
<dbReference type="GO" id="GO:0003677">
    <property type="term" value="F:DNA binding"/>
    <property type="evidence" value="ECO:0007669"/>
    <property type="project" value="UniProtKB-KW"/>
</dbReference>
<feature type="domain" description="Response regulatory" evidence="4">
    <location>
        <begin position="2"/>
        <end position="117"/>
    </location>
</feature>
<feature type="domain" description="HTH luxR-type" evidence="3">
    <location>
        <begin position="126"/>
        <end position="188"/>
    </location>
</feature>
<dbReference type="InterPro" id="IPR039420">
    <property type="entry name" value="WalR-like"/>
</dbReference>
<dbReference type="AlphaFoldDB" id="A0A6N6RQA2"/>
<name>A0A6N6RQA2_9GAMM</name>
<protein>
    <submittedName>
        <fullName evidence="5">Response regulator transcription factor</fullName>
    </submittedName>
</protein>
<dbReference type="SUPFAM" id="SSF52172">
    <property type="entry name" value="CheY-like"/>
    <property type="match status" value="1"/>
</dbReference>
<keyword evidence="1" id="KW-0238">DNA-binding</keyword>
<dbReference type="PANTHER" id="PTHR43214">
    <property type="entry name" value="TWO-COMPONENT RESPONSE REGULATOR"/>
    <property type="match status" value="1"/>
</dbReference>
<dbReference type="Pfam" id="PF00072">
    <property type="entry name" value="Response_reg"/>
    <property type="match status" value="1"/>
</dbReference>
<dbReference type="EMBL" id="WBVP01000020">
    <property type="protein sequence ID" value="KAB2823590.1"/>
    <property type="molecule type" value="Genomic_DNA"/>
</dbReference>
<dbReference type="InterPro" id="IPR036388">
    <property type="entry name" value="WH-like_DNA-bd_sf"/>
</dbReference>
<dbReference type="SUPFAM" id="SSF46894">
    <property type="entry name" value="C-terminal effector domain of the bipartite response regulators"/>
    <property type="match status" value="1"/>
</dbReference>
<dbReference type="SMART" id="SM00421">
    <property type="entry name" value="HTH_LUXR"/>
    <property type="match status" value="1"/>
</dbReference>
<dbReference type="PROSITE" id="PS00622">
    <property type="entry name" value="HTH_LUXR_1"/>
    <property type="match status" value="1"/>
</dbReference>
<dbReference type="PROSITE" id="PS50043">
    <property type="entry name" value="HTH_LUXR_2"/>
    <property type="match status" value="1"/>
</dbReference>
<sequence length="188" mass="21505">MTVYFIDDDPLLLKAMTRLFLINNLNCKGFSSATAFLESIKVTYEPACIILDLRMPEMSGLELQNKLDEIMPHWPIIFLTGHSQVHIVVEAIKKGAIDFLEKPIDNHILLETINTALTRSGSLIEFYQERHKLTKRECVIADWLAFGFSSKEIAIELNLAIKTVEYHRANIKSKIDLSLFKKNLKLIS</sequence>
<dbReference type="CDD" id="cd06170">
    <property type="entry name" value="LuxR_C_like"/>
    <property type="match status" value="1"/>
</dbReference>
<dbReference type="GO" id="GO:0000160">
    <property type="term" value="P:phosphorelay signal transduction system"/>
    <property type="evidence" value="ECO:0007669"/>
    <property type="project" value="InterPro"/>
</dbReference>
<dbReference type="InterPro" id="IPR001789">
    <property type="entry name" value="Sig_transdc_resp-reg_receiver"/>
</dbReference>
<dbReference type="Proteomes" id="UP000434870">
    <property type="component" value="Unassembled WGS sequence"/>
</dbReference>
<evidence type="ECO:0000256" key="2">
    <source>
        <dbReference type="PROSITE-ProRule" id="PRU00169"/>
    </source>
</evidence>
<dbReference type="SMART" id="SM00448">
    <property type="entry name" value="REC"/>
    <property type="match status" value="1"/>
</dbReference>
<accession>A0A6N6RQA2</accession>
<dbReference type="RefSeq" id="WP_151656254.1">
    <property type="nucleotide sequence ID" value="NZ_WBVP01000020.1"/>
</dbReference>
<comment type="caution">
    <text evidence="5">The sequence shown here is derived from an EMBL/GenBank/DDBJ whole genome shotgun (WGS) entry which is preliminary data.</text>
</comment>
<dbReference type="GO" id="GO:0006355">
    <property type="term" value="P:regulation of DNA-templated transcription"/>
    <property type="evidence" value="ECO:0007669"/>
    <property type="project" value="InterPro"/>
</dbReference>
<evidence type="ECO:0000259" key="3">
    <source>
        <dbReference type="PROSITE" id="PS50043"/>
    </source>
</evidence>
<evidence type="ECO:0000256" key="1">
    <source>
        <dbReference type="ARBA" id="ARBA00023125"/>
    </source>
</evidence>
<dbReference type="PANTHER" id="PTHR43214:SF44">
    <property type="entry name" value="TWO-COMPONENT RESPONSE REGULATOR"/>
    <property type="match status" value="1"/>
</dbReference>
<evidence type="ECO:0000259" key="4">
    <source>
        <dbReference type="PROSITE" id="PS50110"/>
    </source>
</evidence>
<dbReference type="InterPro" id="IPR000792">
    <property type="entry name" value="Tscrpt_reg_LuxR_C"/>
</dbReference>
<gene>
    <name evidence="5" type="ORF">F8B77_15025</name>
</gene>
<evidence type="ECO:0000313" key="6">
    <source>
        <dbReference type="Proteomes" id="UP000434870"/>
    </source>
</evidence>